<dbReference type="EMBL" id="JAFBED010000006">
    <property type="protein sequence ID" value="MBM7621021.1"/>
    <property type="molecule type" value="Genomic_DNA"/>
</dbReference>
<dbReference type="Gene3D" id="3.40.50.300">
    <property type="entry name" value="P-loop containing nucleotide triphosphate hydrolases"/>
    <property type="match status" value="1"/>
</dbReference>
<dbReference type="Pfam" id="PF00005">
    <property type="entry name" value="ABC_tran"/>
    <property type="match status" value="1"/>
</dbReference>
<dbReference type="SUPFAM" id="SSF52540">
    <property type="entry name" value="P-loop containing nucleoside triphosphate hydrolases"/>
    <property type="match status" value="1"/>
</dbReference>
<dbReference type="SMART" id="SM00382">
    <property type="entry name" value="AAA"/>
    <property type="match status" value="1"/>
</dbReference>
<organism evidence="5 6">
    <name type="scientific">Sutcliffiella tianshenii</name>
    <dbReference type="NCBI Taxonomy" id="1463404"/>
    <lineage>
        <taxon>Bacteria</taxon>
        <taxon>Bacillati</taxon>
        <taxon>Bacillota</taxon>
        <taxon>Bacilli</taxon>
        <taxon>Bacillales</taxon>
        <taxon>Bacillaceae</taxon>
        <taxon>Sutcliffiella</taxon>
    </lineage>
</organism>
<sequence>MKVVACRGLTKAYGHTKVLDGMNFNLEENKITGLIGRNGVGKTTLLKLIAGFYKETSGEIKVWGERPFNSLTVSANTIFVDDHMSFAPALNLGEIIGEMGRFYANWNAELAKRLFDYFSFHPKQSHDTLSKGKRNTFNMIIGLASRCPLTIFDEPTTGMDAAVRKDFYRALLKDYLAFPRTIILSSHHLDEIEDLLEDILLIDQGEVLLNVSMEEMKEYAVGISGKESVLEEWLLDREVLYAKSIGPDSKYVVVKKDYGVSEAARHGLTVRPVSASDACVYLTNKAKGGIDDVFK</sequence>
<evidence type="ECO:0000259" key="4">
    <source>
        <dbReference type="PROSITE" id="PS50893"/>
    </source>
</evidence>
<gene>
    <name evidence="5" type="ORF">JOC95_002894</name>
</gene>
<evidence type="ECO:0000313" key="5">
    <source>
        <dbReference type="EMBL" id="MBM7621021.1"/>
    </source>
</evidence>
<dbReference type="PANTHER" id="PTHR42939:SF1">
    <property type="entry name" value="ABC TRANSPORTER ATP-BINDING PROTEIN ALBC-RELATED"/>
    <property type="match status" value="1"/>
</dbReference>
<keyword evidence="3 5" id="KW-0067">ATP-binding</keyword>
<proteinExistence type="predicted"/>
<dbReference type="PROSITE" id="PS50893">
    <property type="entry name" value="ABC_TRANSPORTER_2"/>
    <property type="match status" value="1"/>
</dbReference>
<evidence type="ECO:0000256" key="3">
    <source>
        <dbReference type="ARBA" id="ARBA00022840"/>
    </source>
</evidence>
<keyword evidence="1" id="KW-0813">Transport</keyword>
<keyword evidence="2" id="KW-0547">Nucleotide-binding</keyword>
<dbReference type="InterPro" id="IPR003593">
    <property type="entry name" value="AAA+_ATPase"/>
</dbReference>
<dbReference type="InterPro" id="IPR003439">
    <property type="entry name" value="ABC_transporter-like_ATP-bd"/>
</dbReference>
<dbReference type="InterPro" id="IPR027417">
    <property type="entry name" value="P-loop_NTPase"/>
</dbReference>
<dbReference type="CDD" id="cd03230">
    <property type="entry name" value="ABC_DR_subfamily_A"/>
    <property type="match status" value="1"/>
</dbReference>
<evidence type="ECO:0000256" key="2">
    <source>
        <dbReference type="ARBA" id="ARBA00022741"/>
    </source>
</evidence>
<feature type="domain" description="ABC transporter" evidence="4">
    <location>
        <begin position="4"/>
        <end position="229"/>
    </location>
</feature>
<dbReference type="PANTHER" id="PTHR42939">
    <property type="entry name" value="ABC TRANSPORTER ATP-BINDING PROTEIN ALBC-RELATED"/>
    <property type="match status" value="1"/>
</dbReference>
<accession>A0ABS2P2B8</accession>
<evidence type="ECO:0000256" key="1">
    <source>
        <dbReference type="ARBA" id="ARBA00022448"/>
    </source>
</evidence>
<dbReference type="InterPro" id="IPR051782">
    <property type="entry name" value="ABC_Transporter_VariousFunc"/>
</dbReference>
<dbReference type="Proteomes" id="UP000737402">
    <property type="component" value="Unassembled WGS sequence"/>
</dbReference>
<protein>
    <submittedName>
        <fullName evidence="5">ABC-2 type transport system ATP-binding protein</fullName>
    </submittedName>
</protein>
<evidence type="ECO:0000313" key="6">
    <source>
        <dbReference type="Proteomes" id="UP000737402"/>
    </source>
</evidence>
<dbReference type="GO" id="GO:0005524">
    <property type="term" value="F:ATP binding"/>
    <property type="evidence" value="ECO:0007669"/>
    <property type="project" value="UniProtKB-KW"/>
</dbReference>
<reference evidence="5 6" key="1">
    <citation type="submission" date="2021-01" db="EMBL/GenBank/DDBJ databases">
        <title>Genomic Encyclopedia of Type Strains, Phase IV (KMG-IV): sequencing the most valuable type-strain genomes for metagenomic binning, comparative biology and taxonomic classification.</title>
        <authorList>
            <person name="Goeker M."/>
        </authorList>
    </citation>
    <scope>NUCLEOTIDE SEQUENCE [LARGE SCALE GENOMIC DNA]</scope>
    <source>
        <strain evidence="5 6">DSM 25879</strain>
    </source>
</reference>
<keyword evidence="6" id="KW-1185">Reference proteome</keyword>
<dbReference type="RefSeq" id="WP_204417528.1">
    <property type="nucleotide sequence ID" value="NZ_JAFBED010000006.1"/>
</dbReference>
<name>A0ABS2P2B8_9BACI</name>
<comment type="caution">
    <text evidence="5">The sequence shown here is derived from an EMBL/GenBank/DDBJ whole genome shotgun (WGS) entry which is preliminary data.</text>
</comment>